<dbReference type="AlphaFoldDB" id="I8I3N2"/>
<feature type="transmembrane region" description="Helical" evidence="7">
    <location>
        <begin position="23"/>
        <end position="43"/>
    </location>
</feature>
<feature type="transmembrane region" description="Helical" evidence="7">
    <location>
        <begin position="292"/>
        <end position="312"/>
    </location>
</feature>
<dbReference type="Proteomes" id="UP000003704">
    <property type="component" value="Unassembled WGS sequence"/>
</dbReference>
<dbReference type="InterPro" id="IPR003370">
    <property type="entry name" value="Chromate_transpt"/>
</dbReference>
<keyword evidence="5 7" id="KW-1133">Transmembrane helix</keyword>
<dbReference type="PATRIC" id="fig|1172194.4.peg.793"/>
<feature type="transmembrane region" description="Helical" evidence="7">
    <location>
        <begin position="324"/>
        <end position="348"/>
    </location>
</feature>
<feature type="transmembrane region" description="Helical" evidence="7">
    <location>
        <begin position="93"/>
        <end position="115"/>
    </location>
</feature>
<dbReference type="GO" id="GO:0015109">
    <property type="term" value="F:chromate transmembrane transporter activity"/>
    <property type="evidence" value="ECO:0007669"/>
    <property type="project" value="InterPro"/>
</dbReference>
<feature type="transmembrane region" description="Helical" evidence="7">
    <location>
        <begin position="360"/>
        <end position="386"/>
    </location>
</feature>
<keyword evidence="6 7" id="KW-0472">Membrane</keyword>
<proteinExistence type="inferred from homology"/>
<feature type="transmembrane region" description="Helical" evidence="7">
    <location>
        <begin position="121"/>
        <end position="143"/>
    </location>
</feature>
<keyword evidence="4 7" id="KW-0812">Transmembrane</keyword>
<evidence type="ECO:0000256" key="1">
    <source>
        <dbReference type="ARBA" id="ARBA00004651"/>
    </source>
</evidence>
<dbReference type="RefSeq" id="WP_007183784.1">
    <property type="nucleotide sequence ID" value="NZ_AKGD01000001.1"/>
</dbReference>
<evidence type="ECO:0000313" key="9">
    <source>
        <dbReference type="Proteomes" id="UP000003704"/>
    </source>
</evidence>
<evidence type="ECO:0000256" key="5">
    <source>
        <dbReference type="ARBA" id="ARBA00022989"/>
    </source>
</evidence>
<dbReference type="PANTHER" id="PTHR33567:SF3">
    <property type="entry name" value="CHROMATE ION TRANSPORTER (EUROFUNG)"/>
    <property type="match status" value="1"/>
</dbReference>
<evidence type="ECO:0008006" key="10">
    <source>
        <dbReference type="Google" id="ProtNLM"/>
    </source>
</evidence>
<feature type="transmembrane region" description="Helical" evidence="7">
    <location>
        <begin position="253"/>
        <end position="272"/>
    </location>
</feature>
<feature type="transmembrane region" description="Helical" evidence="7">
    <location>
        <begin position="218"/>
        <end position="241"/>
    </location>
</feature>
<evidence type="ECO:0000256" key="6">
    <source>
        <dbReference type="ARBA" id="ARBA00023136"/>
    </source>
</evidence>
<comment type="subcellular location">
    <subcellularLocation>
        <location evidence="1">Cell membrane</location>
        <topology evidence="1">Multi-pass membrane protein</topology>
    </subcellularLocation>
</comment>
<dbReference type="PANTHER" id="PTHR33567">
    <property type="entry name" value="CHROMATE ION TRANSPORTER (EUROFUNG)"/>
    <property type="match status" value="1"/>
</dbReference>
<comment type="caution">
    <text evidence="8">The sequence shown here is derived from an EMBL/GenBank/DDBJ whole genome shotgun (WGS) entry which is preliminary data.</text>
</comment>
<organism evidence="8 9">
    <name type="scientific">Hydrocarboniphaga effusa AP103</name>
    <dbReference type="NCBI Taxonomy" id="1172194"/>
    <lineage>
        <taxon>Bacteria</taxon>
        <taxon>Pseudomonadati</taxon>
        <taxon>Pseudomonadota</taxon>
        <taxon>Gammaproteobacteria</taxon>
        <taxon>Nevskiales</taxon>
        <taxon>Nevskiaceae</taxon>
        <taxon>Hydrocarboniphaga</taxon>
    </lineage>
</organism>
<gene>
    <name evidence="8" type="ORF">WQQ_08280</name>
</gene>
<evidence type="ECO:0000256" key="7">
    <source>
        <dbReference type="SAM" id="Phobius"/>
    </source>
</evidence>
<comment type="similarity">
    <text evidence="2">Belongs to the chromate ion transporter (CHR) (TC 2.A.51) family.</text>
</comment>
<dbReference type="OrthoDB" id="8969999at2"/>
<dbReference type="PIRSF" id="PIRSF004810">
    <property type="entry name" value="ChrA"/>
    <property type="match status" value="1"/>
</dbReference>
<dbReference type="InterPro" id="IPR014047">
    <property type="entry name" value="Chr_Tranpt_l_chain"/>
</dbReference>
<accession>I8I3N2</accession>
<keyword evidence="9" id="KW-1185">Reference proteome</keyword>
<keyword evidence="3" id="KW-1003">Cell membrane</keyword>
<evidence type="ECO:0000256" key="2">
    <source>
        <dbReference type="ARBA" id="ARBA00005262"/>
    </source>
</evidence>
<dbReference type="EMBL" id="AKGD01000001">
    <property type="protein sequence ID" value="EIT70691.1"/>
    <property type="molecule type" value="Genomic_DNA"/>
</dbReference>
<evidence type="ECO:0000256" key="3">
    <source>
        <dbReference type="ARBA" id="ARBA00022475"/>
    </source>
</evidence>
<feature type="transmembrane region" description="Helical" evidence="7">
    <location>
        <begin position="155"/>
        <end position="188"/>
    </location>
</feature>
<dbReference type="Pfam" id="PF02417">
    <property type="entry name" value="Chromate_transp"/>
    <property type="match status" value="2"/>
</dbReference>
<protein>
    <recommendedName>
        <fullName evidence="10">Chromate transporter</fullName>
    </recommendedName>
</protein>
<name>I8I3N2_9GAMM</name>
<dbReference type="GO" id="GO:0005886">
    <property type="term" value="C:plasma membrane"/>
    <property type="evidence" value="ECO:0007669"/>
    <property type="project" value="UniProtKB-SubCell"/>
</dbReference>
<dbReference type="STRING" id="1172194.WQQ_08280"/>
<sequence>MSNPSSPPAGSARLQSPTFRQALLVWLKIGFINFGGPAGQIALMHRIVVEEKRWVSETRFLHALNYCMLLPGPEAQQLATYIGWLLHKTAGGLAAGLLFVLPGFVLMTLIAIAYVSFGELGWMQGLLLGMQAATLAIVVEAVFRVGRKALKHRALYGLALAAFVAIFAFGVPFPLIILAAGALGLLAARYAPKVVLSAGRAHDDEDEDLVTPRAATPWTLRVLLSGVLLWLLPVALLLIVLGARNVYTQEALFFSKMAVVTFGGAYAVLAYVTQQAVERYGWLQPGEMVHGLALAETTPGPLILVLTYVGFLGAYRNPGSIDPLLAGVLGGSLSTWVTFVPCFLWIFLGAPHIERLRCNVWMNAALTAITAAVVGVILNLSIWFSLHVLFGEVGRYTQFGLQLPVPDVATIELPALALSAGAMIALLVLRVNLLLTLAVCAGIGLALEVGGWS</sequence>
<feature type="transmembrane region" description="Helical" evidence="7">
    <location>
        <begin position="424"/>
        <end position="447"/>
    </location>
</feature>
<evidence type="ECO:0000313" key="8">
    <source>
        <dbReference type="EMBL" id="EIT70691.1"/>
    </source>
</evidence>
<dbReference type="NCBIfam" id="TIGR00937">
    <property type="entry name" value="2A51"/>
    <property type="match status" value="1"/>
</dbReference>
<evidence type="ECO:0000256" key="4">
    <source>
        <dbReference type="ARBA" id="ARBA00022692"/>
    </source>
</evidence>
<reference evidence="8 9" key="1">
    <citation type="journal article" date="2012" name="J. Bacteriol.">
        <title>Genome Sequence of n-Alkane-Degrading Hydrocarboniphaga effusa Strain AP103T (ATCC BAA-332T).</title>
        <authorList>
            <person name="Chang H.K."/>
            <person name="Zylstra G.J."/>
            <person name="Chae J.C."/>
        </authorList>
    </citation>
    <scope>NUCLEOTIDE SEQUENCE [LARGE SCALE GENOMIC DNA]</scope>
    <source>
        <strain evidence="8 9">AP103</strain>
    </source>
</reference>